<proteinExistence type="predicted"/>
<protein>
    <submittedName>
        <fullName evidence="1">Uncharacterized protein</fullName>
    </submittedName>
</protein>
<accession>A0A0B3Y9B7</accession>
<comment type="caution">
    <text evidence="1">The sequence shown here is derived from an EMBL/GenBank/DDBJ whole genome shotgun (WGS) entry which is preliminary data.</text>
</comment>
<sequence length="61" mass="6992">MTNEELKSELLESRLVIEQAEVILSNLIKFNNYEDDCFNIAHDDVIATLNAALRILRSDIN</sequence>
<dbReference type="Proteomes" id="UP000031197">
    <property type="component" value="Unassembled WGS sequence"/>
</dbReference>
<evidence type="ECO:0000313" key="2">
    <source>
        <dbReference type="Proteomes" id="UP000031197"/>
    </source>
</evidence>
<dbReference type="AlphaFoldDB" id="A0A0B3Y9B7"/>
<organism evidence="1 2">
    <name type="scientific">Alteromonas marina</name>
    <dbReference type="NCBI Taxonomy" id="203795"/>
    <lineage>
        <taxon>Bacteria</taxon>
        <taxon>Pseudomonadati</taxon>
        <taxon>Pseudomonadota</taxon>
        <taxon>Gammaproteobacteria</taxon>
        <taxon>Alteromonadales</taxon>
        <taxon>Alteromonadaceae</taxon>
        <taxon>Alteromonas/Salinimonas group</taxon>
        <taxon>Alteromonas</taxon>
    </lineage>
</organism>
<keyword evidence="2" id="KW-1185">Reference proteome</keyword>
<dbReference type="EMBL" id="JWLW01000014">
    <property type="protein sequence ID" value="KHT53347.1"/>
    <property type="molecule type" value="Genomic_DNA"/>
</dbReference>
<evidence type="ECO:0000313" key="1">
    <source>
        <dbReference type="EMBL" id="KHT53347.1"/>
    </source>
</evidence>
<reference evidence="1 2" key="1">
    <citation type="submission" date="2014-12" db="EMBL/GenBank/DDBJ databases">
        <title>Genome sequencing of Alteromonas marina AD001.</title>
        <authorList>
            <person name="Adrian T.G.S."/>
            <person name="Chan K.G."/>
        </authorList>
    </citation>
    <scope>NUCLEOTIDE SEQUENCE [LARGE SCALE GENOMIC DNA]</scope>
    <source>
        <strain evidence="1 2">AD001</strain>
    </source>
</reference>
<name>A0A0B3Y9B7_9ALTE</name>
<gene>
    <name evidence="1" type="ORF">RJ41_09020</name>
</gene>